<proteinExistence type="predicted"/>
<dbReference type="RefSeq" id="WP_192281193.1">
    <property type="nucleotide sequence ID" value="NZ_JBHSTT010000030.1"/>
</dbReference>
<protein>
    <submittedName>
        <fullName evidence="1">Uncharacterized protein</fullName>
    </submittedName>
</protein>
<dbReference type="EMBL" id="JBHSTT010000030">
    <property type="protein sequence ID" value="MFC6389512.1"/>
    <property type="molecule type" value="Genomic_DNA"/>
</dbReference>
<comment type="caution">
    <text evidence="1">The sequence shown here is derived from an EMBL/GenBank/DDBJ whole genome shotgun (WGS) entry which is preliminary data.</text>
</comment>
<reference evidence="2" key="1">
    <citation type="journal article" date="2019" name="Int. J. Syst. Evol. Microbiol.">
        <title>The Global Catalogue of Microorganisms (GCM) 10K type strain sequencing project: providing services to taxonomists for standard genome sequencing and annotation.</title>
        <authorList>
            <consortium name="The Broad Institute Genomics Platform"/>
            <consortium name="The Broad Institute Genome Sequencing Center for Infectious Disease"/>
            <person name="Wu L."/>
            <person name="Ma J."/>
        </authorList>
    </citation>
    <scope>NUCLEOTIDE SEQUENCE [LARGE SCALE GENOMIC DNA]</scope>
    <source>
        <strain evidence="2">CCUG 36916</strain>
    </source>
</reference>
<evidence type="ECO:0000313" key="1">
    <source>
        <dbReference type="EMBL" id="MFC6389512.1"/>
    </source>
</evidence>
<gene>
    <name evidence="1" type="ORF">ACFQDP_09210</name>
</gene>
<keyword evidence="2" id="KW-1185">Reference proteome</keyword>
<accession>A0ABW1WLQ2</accession>
<name>A0ABW1WLQ2_9HYPH</name>
<dbReference type="Proteomes" id="UP001596237">
    <property type="component" value="Unassembled WGS sequence"/>
</dbReference>
<sequence>MNDILTQEGSPPPSALTLDHIMPDDLEVGDFVFFDGEPYSFLHKEEGASPMFFKPEARGLTMLRLMPTEYIRKIAKGEARRPGRKGVDVTGLGEDTTLLDIAYQALPVPVRDRSDVKGLYVDEFWRRIDQATEEGGTFARNELNARVVLAAIDVVLPAMGLVPPQRRSGRSLLRWLEKSERLKRSPVANVHGNALRDYERQVPRRVLDIIAMTIRETTHEFPHLGPSKIRILVNEKIRDTNRVEDISLPEACPTLVNDEFNRFDAWIRKARVDGNHEADLEFGAVGKLTRPSRI</sequence>
<evidence type="ECO:0000313" key="2">
    <source>
        <dbReference type="Proteomes" id="UP001596237"/>
    </source>
</evidence>
<organism evidence="1 2">
    <name type="scientific">Methylorubrum zatmanii</name>
    <dbReference type="NCBI Taxonomy" id="29429"/>
    <lineage>
        <taxon>Bacteria</taxon>
        <taxon>Pseudomonadati</taxon>
        <taxon>Pseudomonadota</taxon>
        <taxon>Alphaproteobacteria</taxon>
        <taxon>Hyphomicrobiales</taxon>
        <taxon>Methylobacteriaceae</taxon>
        <taxon>Methylorubrum</taxon>
    </lineage>
</organism>